<accession>A0A8J6NH71</accession>
<evidence type="ECO:0000313" key="4">
    <source>
        <dbReference type="Proteomes" id="UP000614469"/>
    </source>
</evidence>
<dbReference type="AlphaFoldDB" id="A0A8J6NH71"/>
<name>A0A8J6NH71_9CHLR</name>
<dbReference type="GO" id="GO:0008194">
    <property type="term" value="F:UDP-glycosyltransferase activity"/>
    <property type="evidence" value="ECO:0007669"/>
    <property type="project" value="InterPro"/>
</dbReference>
<evidence type="ECO:0000259" key="1">
    <source>
        <dbReference type="Pfam" id="PF03033"/>
    </source>
</evidence>
<dbReference type="PANTHER" id="PTHR48050">
    <property type="entry name" value="STEROL 3-BETA-GLUCOSYLTRANSFERASE"/>
    <property type="match status" value="1"/>
</dbReference>
<dbReference type="InterPro" id="IPR010610">
    <property type="entry name" value="EryCIII-like_C"/>
</dbReference>
<evidence type="ECO:0000259" key="2">
    <source>
        <dbReference type="Pfam" id="PF06722"/>
    </source>
</evidence>
<dbReference type="EMBL" id="JACNJN010000019">
    <property type="protein sequence ID" value="MBC8333710.1"/>
    <property type="molecule type" value="Genomic_DNA"/>
</dbReference>
<dbReference type="GO" id="GO:0016758">
    <property type="term" value="F:hexosyltransferase activity"/>
    <property type="evidence" value="ECO:0007669"/>
    <property type="project" value="InterPro"/>
</dbReference>
<dbReference type="GO" id="GO:0005975">
    <property type="term" value="P:carbohydrate metabolic process"/>
    <property type="evidence" value="ECO:0007669"/>
    <property type="project" value="InterPro"/>
</dbReference>
<dbReference type="InterPro" id="IPR004276">
    <property type="entry name" value="GlycoTrans_28_N"/>
</dbReference>
<sequence length="431" mass="47714">MAEKVNSIQVAISTFGSRGDVQPFLALAVGLKRAGHKVTLVTSHTFSDWIQSYGIDVRPVEFDPQDALNHPEMQAFMRKGGNPFRVLRVMREELARALNLHDEFWEVTQRADFVVQASTSIGALEATELLNIPSAIVHLFPFSTTREFPSFFLGALRSSLGPGYNQLTHWAAHQLVWKIIGAPMSNQWRQQLGLKAWHSYAELYAQARQQKTPILCAFSPSLLPKPADWDANHFLTGYWFLERPSTWQPPAELVHFLESGPPPVYIGYGSMNAGDGEEKTELILRALERSGQRGILLSGWGGLAQGKEVENVFYIENVPHDWLFPQMAAVVHHGGAGSTAAGIRAGIPSLITPVAADQYAWAEQVVKAGVGPRMPDRKSLTAENLAEGIQIALNDQEVRSRAAQLGKSIRAEKGVERAIKIIERHAAQFRT</sequence>
<dbReference type="GO" id="GO:0033072">
    <property type="term" value="P:vancomycin biosynthetic process"/>
    <property type="evidence" value="ECO:0007669"/>
    <property type="project" value="UniProtKB-ARBA"/>
</dbReference>
<gene>
    <name evidence="3" type="ORF">H8E29_00440</name>
</gene>
<dbReference type="InterPro" id="IPR050426">
    <property type="entry name" value="Glycosyltransferase_28"/>
</dbReference>
<reference evidence="3 4" key="1">
    <citation type="submission" date="2020-08" db="EMBL/GenBank/DDBJ databases">
        <title>Bridging the membrane lipid divide: bacteria of the FCB group superphylum have the potential to synthesize archaeal ether lipids.</title>
        <authorList>
            <person name="Villanueva L."/>
            <person name="Von Meijenfeldt F.A.B."/>
            <person name="Westbye A.B."/>
            <person name="Yadav S."/>
            <person name="Hopmans E.C."/>
            <person name="Dutilh B.E."/>
            <person name="Sinninghe Damste J.S."/>
        </authorList>
    </citation>
    <scope>NUCLEOTIDE SEQUENCE [LARGE SCALE GENOMIC DNA]</scope>
    <source>
        <strain evidence="3">NIOZ-UU36</strain>
    </source>
</reference>
<dbReference type="SUPFAM" id="SSF53756">
    <property type="entry name" value="UDP-Glycosyltransferase/glycogen phosphorylase"/>
    <property type="match status" value="1"/>
</dbReference>
<feature type="domain" description="Erythromycin biosynthesis protein CIII-like C-terminal" evidence="2">
    <location>
        <begin position="310"/>
        <end position="411"/>
    </location>
</feature>
<dbReference type="Proteomes" id="UP000614469">
    <property type="component" value="Unassembled WGS sequence"/>
</dbReference>
<organism evidence="3 4">
    <name type="scientific">Candidatus Desulfolinea nitratireducens</name>
    <dbReference type="NCBI Taxonomy" id="2841698"/>
    <lineage>
        <taxon>Bacteria</taxon>
        <taxon>Bacillati</taxon>
        <taxon>Chloroflexota</taxon>
        <taxon>Anaerolineae</taxon>
        <taxon>Anaerolineales</taxon>
        <taxon>Anaerolineales incertae sedis</taxon>
        <taxon>Candidatus Desulfolinea</taxon>
    </lineage>
</organism>
<evidence type="ECO:0000313" key="3">
    <source>
        <dbReference type="EMBL" id="MBC8333710.1"/>
    </source>
</evidence>
<dbReference type="InterPro" id="IPR002213">
    <property type="entry name" value="UDP_glucos_trans"/>
</dbReference>
<feature type="domain" description="Glycosyltransferase family 28 N-terminal" evidence="1">
    <location>
        <begin position="10"/>
        <end position="96"/>
    </location>
</feature>
<dbReference type="Pfam" id="PF06722">
    <property type="entry name" value="EryCIII-like_C"/>
    <property type="match status" value="1"/>
</dbReference>
<dbReference type="FunFam" id="3.40.50.2000:FF:000009">
    <property type="entry name" value="Sterol 3-beta-glucosyltransferase UGT80A2"/>
    <property type="match status" value="1"/>
</dbReference>
<proteinExistence type="predicted"/>
<dbReference type="CDD" id="cd03784">
    <property type="entry name" value="GT1_Gtf-like"/>
    <property type="match status" value="1"/>
</dbReference>
<dbReference type="Gene3D" id="3.40.50.2000">
    <property type="entry name" value="Glycogen Phosphorylase B"/>
    <property type="match status" value="2"/>
</dbReference>
<protein>
    <submittedName>
        <fullName evidence="3">Glycosyltransferase family 1 protein</fullName>
    </submittedName>
</protein>
<dbReference type="Pfam" id="PF03033">
    <property type="entry name" value="Glyco_transf_28"/>
    <property type="match status" value="1"/>
</dbReference>
<comment type="caution">
    <text evidence="3">The sequence shown here is derived from an EMBL/GenBank/DDBJ whole genome shotgun (WGS) entry which is preliminary data.</text>
</comment>
<dbReference type="PANTHER" id="PTHR48050:SF13">
    <property type="entry name" value="STEROL 3-BETA-GLUCOSYLTRANSFERASE UGT80A2"/>
    <property type="match status" value="1"/>
</dbReference>